<dbReference type="AlphaFoldDB" id="A0AAD6AGP7"/>
<evidence type="ECO:0000313" key="2">
    <source>
        <dbReference type="Proteomes" id="UP001219934"/>
    </source>
</evidence>
<dbReference type="EMBL" id="JAPTMU010000021">
    <property type="protein sequence ID" value="KAJ4925024.1"/>
    <property type="molecule type" value="Genomic_DNA"/>
</dbReference>
<reference evidence="1" key="1">
    <citation type="submission" date="2022-11" db="EMBL/GenBank/DDBJ databases">
        <title>Chromosome-level genome of Pogonophryne albipinna.</title>
        <authorList>
            <person name="Jo E."/>
        </authorList>
    </citation>
    <scope>NUCLEOTIDE SEQUENCE</scope>
    <source>
        <strain evidence="1">SGF0006</strain>
        <tissue evidence="1">Muscle</tissue>
    </source>
</reference>
<evidence type="ECO:0000313" key="1">
    <source>
        <dbReference type="EMBL" id="KAJ4925024.1"/>
    </source>
</evidence>
<dbReference type="Proteomes" id="UP001219934">
    <property type="component" value="Unassembled WGS sequence"/>
</dbReference>
<keyword evidence="2" id="KW-1185">Reference proteome</keyword>
<proteinExistence type="predicted"/>
<comment type="caution">
    <text evidence="1">The sequence shown here is derived from an EMBL/GenBank/DDBJ whole genome shotgun (WGS) entry which is preliminary data.</text>
</comment>
<sequence length="67" mass="7313">MSSSLCSQGHSLAPICQLGATRPLKTDGRTMSPPFLTAPGNTTVCLTLERPVWWSGWWRPLICGALR</sequence>
<gene>
    <name evidence="1" type="ORF">JOQ06_017762</name>
</gene>
<feature type="non-terminal residue" evidence="1">
    <location>
        <position position="1"/>
    </location>
</feature>
<accession>A0AAD6AGP7</accession>
<organism evidence="1 2">
    <name type="scientific">Pogonophryne albipinna</name>
    <dbReference type="NCBI Taxonomy" id="1090488"/>
    <lineage>
        <taxon>Eukaryota</taxon>
        <taxon>Metazoa</taxon>
        <taxon>Chordata</taxon>
        <taxon>Craniata</taxon>
        <taxon>Vertebrata</taxon>
        <taxon>Euteleostomi</taxon>
        <taxon>Actinopterygii</taxon>
        <taxon>Neopterygii</taxon>
        <taxon>Teleostei</taxon>
        <taxon>Neoteleostei</taxon>
        <taxon>Acanthomorphata</taxon>
        <taxon>Eupercaria</taxon>
        <taxon>Perciformes</taxon>
        <taxon>Notothenioidei</taxon>
        <taxon>Pogonophryne</taxon>
    </lineage>
</organism>
<name>A0AAD6AGP7_9TELE</name>
<protein>
    <submittedName>
        <fullName evidence="1">Uncharacterized protein</fullName>
    </submittedName>
</protein>